<protein>
    <submittedName>
        <fullName evidence="1">Uncharacterized protein</fullName>
    </submittedName>
</protein>
<organism evidence="1 2">
    <name type="scientific">Sphingobacterium multivorum</name>
    <dbReference type="NCBI Taxonomy" id="28454"/>
    <lineage>
        <taxon>Bacteria</taxon>
        <taxon>Pseudomonadati</taxon>
        <taxon>Bacteroidota</taxon>
        <taxon>Sphingobacteriia</taxon>
        <taxon>Sphingobacteriales</taxon>
        <taxon>Sphingobacteriaceae</taxon>
        <taxon>Sphingobacterium</taxon>
    </lineage>
</organism>
<reference evidence="1 2" key="1">
    <citation type="submission" date="2018-06" db="EMBL/GenBank/DDBJ databases">
        <authorList>
            <consortium name="Pathogen Informatics"/>
            <person name="Doyle S."/>
        </authorList>
    </citation>
    <scope>NUCLEOTIDE SEQUENCE [LARGE SCALE GENOMIC DNA]</scope>
    <source>
        <strain evidence="1 2">NCTC11343</strain>
    </source>
</reference>
<sequence>MFFIFSIYDFVLAEKTVTATLKKENAPRNFTLQIITPARRFIGLPFGGGFVKLSRLYDEQGKLIHARNYSDELKAEIKAFKSQYSIPYFQLWKGFLIVTAAILIWAVIYGVKNKLGNQQREKEVGQMVDNLKQLKAGQLYGATFFTDQDGNSINGLPAGWIKIDKILGDTIFIHRSKQLDTNSALFDMKNIASFRPQSTDEWQEKTEKIDLNLLKKQLEDAATKKVDLLYIGKDHEKYSGVILTIKGSE</sequence>
<accession>A0A2X2JJG9</accession>
<dbReference type="AlphaFoldDB" id="A0A2X2JJG9"/>
<dbReference type="EMBL" id="UAUU01000011">
    <property type="protein sequence ID" value="SPZ92286.1"/>
    <property type="molecule type" value="Genomic_DNA"/>
</dbReference>
<dbReference type="Proteomes" id="UP000251241">
    <property type="component" value="Unassembled WGS sequence"/>
</dbReference>
<gene>
    <name evidence="1" type="ORF">NCTC11343_04339</name>
</gene>
<dbReference type="GeneID" id="97179307"/>
<evidence type="ECO:0000313" key="1">
    <source>
        <dbReference type="EMBL" id="SPZ92286.1"/>
    </source>
</evidence>
<evidence type="ECO:0000313" key="2">
    <source>
        <dbReference type="Proteomes" id="UP000251241"/>
    </source>
</evidence>
<proteinExistence type="predicted"/>
<dbReference type="RefSeq" id="WP_112375810.1">
    <property type="nucleotide sequence ID" value="NZ_CP069793.1"/>
</dbReference>
<name>A0A2X2JJG9_SPHMU</name>